<accession>A0ABP6CAT1</accession>
<feature type="compositionally biased region" description="Basic residues" evidence="1">
    <location>
        <begin position="29"/>
        <end position="42"/>
    </location>
</feature>
<dbReference type="InterPro" id="IPR036412">
    <property type="entry name" value="HAD-like_sf"/>
</dbReference>
<reference evidence="3" key="1">
    <citation type="journal article" date="2019" name="Int. J. Syst. Evol. Microbiol.">
        <title>The Global Catalogue of Microorganisms (GCM) 10K type strain sequencing project: providing services to taxonomists for standard genome sequencing and annotation.</title>
        <authorList>
            <consortium name="The Broad Institute Genomics Platform"/>
            <consortium name="The Broad Institute Genome Sequencing Center for Infectious Disease"/>
            <person name="Wu L."/>
            <person name="Ma J."/>
        </authorList>
    </citation>
    <scope>NUCLEOTIDE SEQUENCE [LARGE SCALE GENOMIC DNA]</scope>
    <source>
        <strain evidence="3">JCM 16373</strain>
    </source>
</reference>
<evidence type="ECO:0000313" key="2">
    <source>
        <dbReference type="EMBL" id="GAA2611007.1"/>
    </source>
</evidence>
<dbReference type="InterPro" id="IPR023214">
    <property type="entry name" value="HAD_sf"/>
</dbReference>
<name>A0ABP6CAT1_9ACTN</name>
<protein>
    <recommendedName>
        <fullName evidence="4">Hydrolase</fullName>
    </recommendedName>
</protein>
<keyword evidence="3" id="KW-1185">Reference proteome</keyword>
<dbReference type="NCBIfam" id="TIGR01488">
    <property type="entry name" value="HAD-SF-IB"/>
    <property type="match status" value="1"/>
</dbReference>
<comment type="caution">
    <text evidence="2">The sequence shown here is derived from an EMBL/GenBank/DDBJ whole genome shotgun (WGS) entry which is preliminary data.</text>
</comment>
<evidence type="ECO:0000313" key="3">
    <source>
        <dbReference type="Proteomes" id="UP001501447"/>
    </source>
</evidence>
<feature type="region of interest" description="Disordered" evidence="1">
    <location>
        <begin position="1"/>
        <end position="88"/>
    </location>
</feature>
<dbReference type="SUPFAM" id="SSF56784">
    <property type="entry name" value="HAD-like"/>
    <property type="match status" value="1"/>
</dbReference>
<dbReference type="EMBL" id="BAAARJ010000007">
    <property type="protein sequence ID" value="GAA2611007.1"/>
    <property type="molecule type" value="Genomic_DNA"/>
</dbReference>
<dbReference type="Gene3D" id="3.40.50.1000">
    <property type="entry name" value="HAD superfamily/HAD-like"/>
    <property type="match status" value="1"/>
</dbReference>
<dbReference type="Proteomes" id="UP001501447">
    <property type="component" value="Unassembled WGS sequence"/>
</dbReference>
<organism evidence="2 3">
    <name type="scientific">Streptomyces axinellae</name>
    <dbReference type="NCBI Taxonomy" id="552788"/>
    <lineage>
        <taxon>Bacteria</taxon>
        <taxon>Bacillati</taxon>
        <taxon>Actinomycetota</taxon>
        <taxon>Actinomycetes</taxon>
        <taxon>Kitasatosporales</taxon>
        <taxon>Streptomycetaceae</taxon>
        <taxon>Streptomyces</taxon>
    </lineage>
</organism>
<sequence>MSSAVARRTVKSAWAGPEPTEEEAVVTPRRVRPVPAGRRRSPGRNGRGGRSGAPERPGRPDGGTIPGCPVPGTAARSYDRRMTPADDPVRTRPRLHLFDLDGTLLYGSAAAVEISQQLGVEREIRALERAFAARELSPPQYAERACALWSGLTDQVVAAAFAGAPWLAGIREVWAEIRASGDRCAVISLSPDFFVRGLLDWGAHAAYGSRWPEVPCGIPDGSRGTQSARSTVSTRYPSRPVDPAGILTPAAKVKVAKKLCAEFGVLPQDCVAYGDSLSDTELFAAVPVSVAVNADHHVRAVASYAYTGRDLRDAYRLVSVAR</sequence>
<gene>
    <name evidence="2" type="ORF">GCM10009863_25760</name>
</gene>
<evidence type="ECO:0000256" key="1">
    <source>
        <dbReference type="SAM" id="MobiDB-lite"/>
    </source>
</evidence>
<dbReference type="Pfam" id="PF12710">
    <property type="entry name" value="HAD"/>
    <property type="match status" value="1"/>
</dbReference>
<evidence type="ECO:0008006" key="4">
    <source>
        <dbReference type="Google" id="ProtNLM"/>
    </source>
</evidence>
<feature type="compositionally biased region" description="Basic and acidic residues" evidence="1">
    <location>
        <begin position="77"/>
        <end position="88"/>
    </location>
</feature>
<proteinExistence type="predicted"/>